<evidence type="ECO:0000313" key="4">
    <source>
        <dbReference type="Proteomes" id="UP000472277"/>
    </source>
</evidence>
<dbReference type="PANTHER" id="PTHR22826">
    <property type="entry name" value="RHO GUANINE EXCHANGE FACTOR-RELATED"/>
    <property type="match status" value="1"/>
</dbReference>
<evidence type="ECO:0000313" key="3">
    <source>
        <dbReference type="Ensembl" id="ENSSTUP00000009398.1"/>
    </source>
</evidence>
<reference evidence="3" key="1">
    <citation type="submission" date="2025-08" db="UniProtKB">
        <authorList>
            <consortium name="Ensembl"/>
        </authorList>
    </citation>
    <scope>IDENTIFICATION</scope>
</reference>
<dbReference type="GO" id="GO:0035025">
    <property type="term" value="P:positive regulation of Rho protein signal transduction"/>
    <property type="evidence" value="ECO:0007669"/>
    <property type="project" value="TreeGrafter"/>
</dbReference>
<sequence>TICWLLNLSDALSPVILTVLCFPPAPPPDEIMQQESSPLCAIDITPDLRKKFAFLLGGRGQNGSPIIVFPEFSAFGEIQEREFHNVLTYLTNVPSLSAAGVGFILVIDRRQDRWAAVKGTLLRIAVSNHAWVFLASYTCPLSLSLSLSLSLLSPLSRTALLGQR</sequence>
<dbReference type="GeneTree" id="ENSGT00940000157874"/>
<dbReference type="InterPro" id="IPR051336">
    <property type="entry name" value="RhoGEF_Guanine_NuclExch_SF"/>
</dbReference>
<feature type="signal peptide" evidence="2">
    <location>
        <begin position="1"/>
        <end position="21"/>
    </location>
</feature>
<organism evidence="3 4">
    <name type="scientific">Salmo trutta</name>
    <name type="common">Brown trout</name>
    <dbReference type="NCBI Taxonomy" id="8032"/>
    <lineage>
        <taxon>Eukaryota</taxon>
        <taxon>Metazoa</taxon>
        <taxon>Chordata</taxon>
        <taxon>Craniata</taxon>
        <taxon>Vertebrata</taxon>
        <taxon>Euteleostomi</taxon>
        <taxon>Actinopterygii</taxon>
        <taxon>Neopterygii</taxon>
        <taxon>Teleostei</taxon>
        <taxon>Protacanthopterygii</taxon>
        <taxon>Salmoniformes</taxon>
        <taxon>Salmonidae</taxon>
        <taxon>Salmoninae</taxon>
        <taxon>Salmo</taxon>
    </lineage>
</organism>
<keyword evidence="4" id="KW-1185">Reference proteome</keyword>
<accession>A0A673WJX9</accession>
<dbReference type="PANTHER" id="PTHR22826:SF115">
    <property type="entry name" value="GUANINE NUCLEOTIDE EXCHANGE FACTOR DBS"/>
    <property type="match status" value="1"/>
</dbReference>
<dbReference type="Proteomes" id="UP000472277">
    <property type="component" value="Chromosome 24"/>
</dbReference>
<evidence type="ECO:0000256" key="1">
    <source>
        <dbReference type="ARBA" id="ARBA00022658"/>
    </source>
</evidence>
<proteinExistence type="predicted"/>
<dbReference type="InParanoid" id="A0A673WJX9"/>
<evidence type="ECO:0000256" key="2">
    <source>
        <dbReference type="SAM" id="SignalP"/>
    </source>
</evidence>
<dbReference type="GO" id="GO:0005737">
    <property type="term" value="C:cytoplasm"/>
    <property type="evidence" value="ECO:0007669"/>
    <property type="project" value="TreeGrafter"/>
</dbReference>
<keyword evidence="1" id="KW-0344">Guanine-nucleotide releasing factor</keyword>
<name>A0A673WJX9_SALTR</name>
<reference evidence="3" key="2">
    <citation type="submission" date="2025-09" db="UniProtKB">
        <authorList>
            <consortium name="Ensembl"/>
        </authorList>
    </citation>
    <scope>IDENTIFICATION</scope>
</reference>
<protein>
    <recommendedName>
        <fullName evidence="5">Mcf.2 cell line derived transforming sequence-like b</fullName>
    </recommendedName>
</protein>
<dbReference type="GO" id="GO:0005085">
    <property type="term" value="F:guanyl-nucleotide exchange factor activity"/>
    <property type="evidence" value="ECO:0007669"/>
    <property type="project" value="UniProtKB-KW"/>
</dbReference>
<keyword evidence="2" id="KW-0732">Signal</keyword>
<feature type="chain" id="PRO_5025522529" description="Mcf.2 cell line derived transforming sequence-like b" evidence="2">
    <location>
        <begin position="22"/>
        <end position="164"/>
    </location>
</feature>
<dbReference type="AlphaFoldDB" id="A0A673WJX9"/>
<evidence type="ECO:0008006" key="5">
    <source>
        <dbReference type="Google" id="ProtNLM"/>
    </source>
</evidence>
<dbReference type="Ensembl" id="ENSSTUT00000010036.1">
    <property type="protein sequence ID" value="ENSSTUP00000009398.1"/>
    <property type="gene ID" value="ENSSTUG00000004584.1"/>
</dbReference>